<feature type="compositionally biased region" description="Basic and acidic residues" evidence="1">
    <location>
        <begin position="203"/>
        <end position="212"/>
    </location>
</feature>
<feature type="compositionally biased region" description="Acidic residues" evidence="1">
    <location>
        <begin position="219"/>
        <end position="271"/>
    </location>
</feature>
<dbReference type="EMBL" id="HBKQ01032411">
    <property type="protein sequence ID" value="CAE2252640.1"/>
    <property type="molecule type" value="Transcribed_RNA"/>
</dbReference>
<proteinExistence type="predicted"/>
<gene>
    <name evidence="2" type="ORF">OAUR00152_LOCUS22134</name>
</gene>
<reference evidence="2" key="1">
    <citation type="submission" date="2021-01" db="EMBL/GenBank/DDBJ databases">
        <authorList>
            <person name="Corre E."/>
            <person name="Pelletier E."/>
            <person name="Niang G."/>
            <person name="Scheremetjew M."/>
            <person name="Finn R."/>
            <person name="Kale V."/>
            <person name="Holt S."/>
            <person name="Cochrane G."/>
            <person name="Meng A."/>
            <person name="Brown T."/>
            <person name="Cohen L."/>
        </authorList>
    </citation>
    <scope>NUCLEOTIDE SEQUENCE</scope>
    <source>
        <strain evidence="2">Isolate 1302-5</strain>
    </source>
</reference>
<feature type="region of interest" description="Disordered" evidence="1">
    <location>
        <begin position="181"/>
        <end position="379"/>
    </location>
</feature>
<accession>A0A7S4J5X5</accession>
<evidence type="ECO:0000313" key="2">
    <source>
        <dbReference type="EMBL" id="CAE2252640.1"/>
    </source>
</evidence>
<protein>
    <submittedName>
        <fullName evidence="2">Uncharacterized protein</fullName>
    </submittedName>
</protein>
<dbReference type="AlphaFoldDB" id="A0A7S4J5X5"/>
<feature type="compositionally biased region" description="Low complexity" evidence="1">
    <location>
        <begin position="284"/>
        <end position="293"/>
    </location>
</feature>
<feature type="compositionally biased region" description="Basic residues" evidence="1">
    <location>
        <begin position="361"/>
        <end position="371"/>
    </location>
</feature>
<sequence length="379" mass="40027">MSDWSPCPPVNVSPLLASVHRAYLLPLLAKHDRNIPLRHEDLLSSHAAGRKVLMAAIVGEGKLGSDNRGVDEQKAAEQSLSDLHNSQMQAYEVAARSALSRRASAITASLAFDNVPAPYSAHANELEGQYAERCSEAVMEDPLCVGWKVDSSVFEECVSNIVCGAARRRWKEDLRMEKEAEDVAAKDGAEGSPPLSSLPNIEKYSERERGGDKSTTPVEEFDEEAHADDEDDGEDDEDDGDDEDATDHDGATEDDEDGGAGDNDNDGDEPSGENGKDNDEEVDVAGAVAAVAVPKRPRMVRLGGHKTATSKAGATTIRKRKLGGGGAEASKPSISNGVTGGAALQGNKRRRNAGGSGGRSRSGRGRGRRSRGGAGRSGT</sequence>
<evidence type="ECO:0000256" key="1">
    <source>
        <dbReference type="SAM" id="MobiDB-lite"/>
    </source>
</evidence>
<name>A0A7S4J5X5_9STRA</name>
<organism evidence="2">
    <name type="scientific">Odontella aurita</name>
    <dbReference type="NCBI Taxonomy" id="265563"/>
    <lineage>
        <taxon>Eukaryota</taxon>
        <taxon>Sar</taxon>
        <taxon>Stramenopiles</taxon>
        <taxon>Ochrophyta</taxon>
        <taxon>Bacillariophyta</taxon>
        <taxon>Mediophyceae</taxon>
        <taxon>Biddulphiophycidae</taxon>
        <taxon>Eupodiscales</taxon>
        <taxon>Odontellaceae</taxon>
        <taxon>Odontella</taxon>
    </lineage>
</organism>